<proteinExistence type="predicted"/>
<sequence length="283" mass="32021">MTIAILGPALPLISRFPRAFLRSVGTEQHPTRDTRPPRPPDGQAFGGVDDGGMFVQPGQHVMSWCREHDIAFPNQMKGLKARLPKNPLRLGVFFSRRHCIDNKSMRYFDKAEHPFARSIFDFYVAKKKTPLWYDSWCTPNARPFVISTARKRIKHALRDALAARGYDRDGRKTGNDPEETAVMDLFGTLKIHSPEPKMVCNTKFAELVEQMSWVVGAAELELRRGRDGRHLATVSATHQQERGGRPHQHNKRGPARGNKTSDSTKQPSRPPSRGPAVTFRKHL</sequence>
<evidence type="ECO:0000256" key="1">
    <source>
        <dbReference type="SAM" id="MobiDB-lite"/>
    </source>
</evidence>
<feature type="compositionally biased region" description="Basic residues" evidence="1">
    <location>
        <begin position="245"/>
        <end position="254"/>
    </location>
</feature>
<keyword evidence="3" id="KW-1185">Reference proteome</keyword>
<organism evidence="2 3">
    <name type="scientific">Monosporascus cannonballus</name>
    <dbReference type="NCBI Taxonomy" id="155416"/>
    <lineage>
        <taxon>Eukaryota</taxon>
        <taxon>Fungi</taxon>
        <taxon>Dikarya</taxon>
        <taxon>Ascomycota</taxon>
        <taxon>Pezizomycotina</taxon>
        <taxon>Sordariomycetes</taxon>
        <taxon>Xylariomycetidae</taxon>
        <taxon>Xylariales</taxon>
        <taxon>Xylariales incertae sedis</taxon>
        <taxon>Monosporascus</taxon>
    </lineage>
</organism>
<reference evidence="2 3" key="1">
    <citation type="submission" date="2018-06" db="EMBL/GenBank/DDBJ databases">
        <title>Complete Genomes of Monosporascus.</title>
        <authorList>
            <person name="Robinson A.J."/>
            <person name="Natvig D.O."/>
        </authorList>
    </citation>
    <scope>NUCLEOTIDE SEQUENCE [LARGE SCALE GENOMIC DNA]</scope>
    <source>
        <strain evidence="2 3">CBS 609.92</strain>
    </source>
</reference>
<feature type="region of interest" description="Disordered" evidence="1">
    <location>
        <begin position="25"/>
        <end position="48"/>
    </location>
</feature>
<feature type="compositionally biased region" description="Basic and acidic residues" evidence="1">
    <location>
        <begin position="29"/>
        <end position="38"/>
    </location>
</feature>
<evidence type="ECO:0000313" key="2">
    <source>
        <dbReference type="EMBL" id="RYO77444.1"/>
    </source>
</evidence>
<dbReference type="EMBL" id="QJNS01000461">
    <property type="protein sequence ID" value="RYO77444.1"/>
    <property type="molecule type" value="Genomic_DNA"/>
</dbReference>
<name>A0ABY0GTV5_9PEZI</name>
<accession>A0ABY0GTV5</accession>
<feature type="region of interest" description="Disordered" evidence="1">
    <location>
        <begin position="234"/>
        <end position="283"/>
    </location>
</feature>
<evidence type="ECO:0000313" key="3">
    <source>
        <dbReference type="Proteomes" id="UP000294003"/>
    </source>
</evidence>
<gene>
    <name evidence="2" type="ORF">DL762_009262</name>
</gene>
<comment type="caution">
    <text evidence="2">The sequence shown here is derived from an EMBL/GenBank/DDBJ whole genome shotgun (WGS) entry which is preliminary data.</text>
</comment>
<feature type="compositionally biased region" description="Polar residues" evidence="1">
    <location>
        <begin position="258"/>
        <end position="267"/>
    </location>
</feature>
<dbReference type="Proteomes" id="UP000294003">
    <property type="component" value="Unassembled WGS sequence"/>
</dbReference>
<protein>
    <submittedName>
        <fullName evidence="2">Uncharacterized protein</fullName>
    </submittedName>
</protein>